<accession>A0ABW8PUA3</accession>
<dbReference type="PROSITE" id="PS00061">
    <property type="entry name" value="ADH_SHORT"/>
    <property type="match status" value="1"/>
</dbReference>
<dbReference type="Proteomes" id="UP001621714">
    <property type="component" value="Unassembled WGS sequence"/>
</dbReference>
<reference evidence="4 5" key="1">
    <citation type="submission" date="2024-02" db="EMBL/GenBank/DDBJ databases">
        <title>Marinospirillum sp. MEB 164 isolated from Lonar lake sediment.</title>
        <authorList>
            <person name="Joshi A."/>
            <person name="Thite S."/>
        </authorList>
    </citation>
    <scope>NUCLEOTIDE SEQUENCE [LARGE SCALE GENOMIC DNA]</scope>
    <source>
        <strain evidence="4 5">MEB164</strain>
    </source>
</reference>
<evidence type="ECO:0000259" key="3">
    <source>
        <dbReference type="SMART" id="SM00822"/>
    </source>
</evidence>
<dbReference type="EMBL" id="JBANFI010000001">
    <property type="protein sequence ID" value="MFK7159871.1"/>
    <property type="molecule type" value="Genomic_DNA"/>
</dbReference>
<evidence type="ECO:0000256" key="1">
    <source>
        <dbReference type="ARBA" id="ARBA00006484"/>
    </source>
</evidence>
<evidence type="ECO:0000313" key="5">
    <source>
        <dbReference type="Proteomes" id="UP001621714"/>
    </source>
</evidence>
<keyword evidence="2" id="KW-0560">Oxidoreductase</keyword>
<gene>
    <name evidence="4" type="ORF">V6U78_02310</name>
</gene>
<dbReference type="InterPro" id="IPR036291">
    <property type="entry name" value="NAD(P)-bd_dom_sf"/>
</dbReference>
<protein>
    <submittedName>
        <fullName evidence="4">SDR family NAD(P)-dependent oxidoreductase</fullName>
    </submittedName>
</protein>
<proteinExistence type="inferred from homology"/>
<dbReference type="InterPro" id="IPR020904">
    <property type="entry name" value="Sc_DH/Rdtase_CS"/>
</dbReference>
<evidence type="ECO:0000313" key="4">
    <source>
        <dbReference type="EMBL" id="MFK7159871.1"/>
    </source>
</evidence>
<dbReference type="SMART" id="SM00822">
    <property type="entry name" value="PKS_KR"/>
    <property type="match status" value="1"/>
</dbReference>
<evidence type="ECO:0000256" key="2">
    <source>
        <dbReference type="ARBA" id="ARBA00023002"/>
    </source>
</evidence>
<comment type="similarity">
    <text evidence="1">Belongs to the short-chain dehydrogenases/reductases (SDR) family.</text>
</comment>
<dbReference type="PANTHER" id="PTHR44196">
    <property type="entry name" value="DEHYDROGENASE/REDUCTASE SDR FAMILY MEMBER 7B"/>
    <property type="match status" value="1"/>
</dbReference>
<dbReference type="PRINTS" id="PR00081">
    <property type="entry name" value="GDHRDH"/>
</dbReference>
<dbReference type="RefSeq" id="WP_405336781.1">
    <property type="nucleotide sequence ID" value="NZ_JBANFI010000001.1"/>
</dbReference>
<name>A0ABW8PUA3_9GAMM</name>
<sequence length="255" mass="27554">MKPEHQPLKIWLTGAGSGIGRALALHLAQQGHQLVVSGRSEAPLLALAAEQPHCIIPLVCDVIDADSVRQAAQRIEARLGFLDQVILNAGTCEYIDQAQVDLALVRRVMETNFLGLVACVEVALPLLKKVPLGHQPRLVAISSAAALAPLPRAEAYGASKAAVSYFMESLRLDLAQQGVAVTVVYPGFVATPLTAQNDFPMPMQVTAAAMAEAIVRGVARGQPEIRYPRLFVGLVGFLGRLPFRLRQWLSRKMVR</sequence>
<comment type="caution">
    <text evidence="4">The sequence shown here is derived from an EMBL/GenBank/DDBJ whole genome shotgun (WGS) entry which is preliminary data.</text>
</comment>
<dbReference type="InterPro" id="IPR002347">
    <property type="entry name" value="SDR_fam"/>
</dbReference>
<dbReference type="InterPro" id="IPR057326">
    <property type="entry name" value="KR_dom"/>
</dbReference>
<dbReference type="SUPFAM" id="SSF51735">
    <property type="entry name" value="NAD(P)-binding Rossmann-fold domains"/>
    <property type="match status" value="1"/>
</dbReference>
<keyword evidence="5" id="KW-1185">Reference proteome</keyword>
<dbReference type="Gene3D" id="3.40.50.720">
    <property type="entry name" value="NAD(P)-binding Rossmann-like Domain"/>
    <property type="match status" value="1"/>
</dbReference>
<dbReference type="Pfam" id="PF00106">
    <property type="entry name" value="adh_short"/>
    <property type="match status" value="1"/>
</dbReference>
<organism evidence="4 5">
    <name type="scientific">Marinospirillum alkalitolerans</name>
    <dbReference type="NCBI Taxonomy" id="3123374"/>
    <lineage>
        <taxon>Bacteria</taxon>
        <taxon>Pseudomonadati</taxon>
        <taxon>Pseudomonadota</taxon>
        <taxon>Gammaproteobacteria</taxon>
        <taxon>Oceanospirillales</taxon>
        <taxon>Oceanospirillaceae</taxon>
        <taxon>Marinospirillum</taxon>
    </lineage>
</organism>
<feature type="domain" description="Ketoreductase" evidence="3">
    <location>
        <begin position="8"/>
        <end position="192"/>
    </location>
</feature>
<dbReference type="PANTHER" id="PTHR44196:SF1">
    <property type="entry name" value="DEHYDROGENASE_REDUCTASE SDR FAMILY MEMBER 7B"/>
    <property type="match status" value="1"/>
</dbReference>